<reference evidence="2 3" key="1">
    <citation type="journal article" date="2016" name="Mol. Biol. Evol.">
        <title>Comparative Genomics of Early-Diverging Mushroom-Forming Fungi Provides Insights into the Origins of Lignocellulose Decay Capabilities.</title>
        <authorList>
            <person name="Nagy L.G."/>
            <person name="Riley R."/>
            <person name="Tritt A."/>
            <person name="Adam C."/>
            <person name="Daum C."/>
            <person name="Floudas D."/>
            <person name="Sun H."/>
            <person name="Yadav J.S."/>
            <person name="Pangilinan J."/>
            <person name="Larsson K.H."/>
            <person name="Matsuura K."/>
            <person name="Barry K."/>
            <person name="Labutti K."/>
            <person name="Kuo R."/>
            <person name="Ohm R.A."/>
            <person name="Bhattacharya S.S."/>
            <person name="Shirouzu T."/>
            <person name="Yoshinaga Y."/>
            <person name="Martin F.M."/>
            <person name="Grigoriev I.V."/>
            <person name="Hibbett D.S."/>
        </authorList>
    </citation>
    <scope>NUCLEOTIDE SEQUENCE [LARGE SCALE GENOMIC DNA]</scope>
    <source>
        <strain evidence="2 3">TUFC12733</strain>
    </source>
</reference>
<keyword evidence="3" id="KW-1185">Reference proteome</keyword>
<name>A0A167SAT1_CALVF</name>
<gene>
    <name evidence="2" type="ORF">CALVIDRAFT_17087</name>
</gene>
<feature type="region of interest" description="Disordered" evidence="1">
    <location>
        <begin position="84"/>
        <end position="131"/>
    </location>
</feature>
<dbReference type="AlphaFoldDB" id="A0A167SAT1"/>
<evidence type="ECO:0000256" key="1">
    <source>
        <dbReference type="SAM" id="MobiDB-lite"/>
    </source>
</evidence>
<protein>
    <submittedName>
        <fullName evidence="2">Uncharacterized protein</fullName>
    </submittedName>
</protein>
<organism evidence="2 3">
    <name type="scientific">Calocera viscosa (strain TUFC12733)</name>
    <dbReference type="NCBI Taxonomy" id="1330018"/>
    <lineage>
        <taxon>Eukaryota</taxon>
        <taxon>Fungi</taxon>
        <taxon>Dikarya</taxon>
        <taxon>Basidiomycota</taxon>
        <taxon>Agaricomycotina</taxon>
        <taxon>Dacrymycetes</taxon>
        <taxon>Dacrymycetales</taxon>
        <taxon>Dacrymycetaceae</taxon>
        <taxon>Calocera</taxon>
    </lineage>
</organism>
<accession>A0A167SAT1</accession>
<dbReference type="EMBL" id="KV417266">
    <property type="protein sequence ID" value="KZP01740.1"/>
    <property type="molecule type" value="Genomic_DNA"/>
</dbReference>
<proteinExistence type="predicted"/>
<feature type="compositionally biased region" description="Polar residues" evidence="1">
    <location>
        <begin position="95"/>
        <end position="120"/>
    </location>
</feature>
<evidence type="ECO:0000313" key="2">
    <source>
        <dbReference type="EMBL" id="KZP01740.1"/>
    </source>
</evidence>
<dbReference type="Proteomes" id="UP000076738">
    <property type="component" value="Unassembled WGS sequence"/>
</dbReference>
<sequence length="181" mass="19564">MASFCAPGRSKDRPLELELVRHTGPLTCASHSSLRHAPCVLPHPASIQHLRPRVPTLPPDVAGRSSYVLSVWHRAPLGIQPRKPMQATASHRLPWSNSSTPRHMSKSMSASLSPGSHTPKQTPPAFRTCVSPPQAAASYSTSESQYVNISTARFSLLELSSTLAAPTSGRRSSATWTQNRA</sequence>
<evidence type="ECO:0000313" key="3">
    <source>
        <dbReference type="Proteomes" id="UP000076738"/>
    </source>
</evidence>